<proteinExistence type="predicted"/>
<feature type="domain" description="NAD-dependent epimerase/dehydratase" evidence="5">
    <location>
        <begin position="4"/>
        <end position="245"/>
    </location>
</feature>
<dbReference type="AlphaFoldDB" id="A0A388TAJ4"/>
<dbReference type="EMBL" id="BGZN01000016">
    <property type="protein sequence ID" value="GBR73664.1"/>
    <property type="molecule type" value="Genomic_DNA"/>
</dbReference>
<organism evidence="6 7">
    <name type="scientific">Termititenax aidoneus</name>
    <dbReference type="NCBI Taxonomy" id="2218524"/>
    <lineage>
        <taxon>Bacteria</taxon>
        <taxon>Bacillati</taxon>
        <taxon>Candidatus Margulisiibacteriota</taxon>
        <taxon>Candidatus Termititenacia</taxon>
        <taxon>Candidatus Termititenacales</taxon>
        <taxon>Candidatus Termititenacaceae</taxon>
        <taxon>Candidatus Termititenax</taxon>
    </lineage>
</organism>
<keyword evidence="7" id="KW-1185">Reference proteome</keyword>
<dbReference type="GO" id="GO:0042732">
    <property type="term" value="P:D-xylose metabolic process"/>
    <property type="evidence" value="ECO:0007669"/>
    <property type="project" value="InterPro"/>
</dbReference>
<comment type="caution">
    <text evidence="6">The sequence shown here is derived from an EMBL/GenBank/DDBJ whole genome shotgun (WGS) entry which is preliminary data.</text>
</comment>
<comment type="cofactor">
    <cofactor evidence="1">
        <name>NAD(+)</name>
        <dbReference type="ChEBI" id="CHEBI:57540"/>
    </cofactor>
</comment>
<evidence type="ECO:0000256" key="1">
    <source>
        <dbReference type="ARBA" id="ARBA00001911"/>
    </source>
</evidence>
<protein>
    <submittedName>
        <fullName evidence="6">Nucleoside-diphosphate sugar epimerase</fullName>
    </submittedName>
</protein>
<keyword evidence="2" id="KW-0210">Decarboxylase</keyword>
<dbReference type="UniPathway" id="UPA00796">
    <property type="reaction ID" value="UER00771"/>
</dbReference>
<dbReference type="InterPro" id="IPR044516">
    <property type="entry name" value="UXS-like"/>
</dbReference>
<name>A0A388TAJ4_TERA1</name>
<accession>A0A388TAJ4</accession>
<dbReference type="InterPro" id="IPR001509">
    <property type="entry name" value="Epimerase_deHydtase"/>
</dbReference>
<dbReference type="GO" id="GO:0070403">
    <property type="term" value="F:NAD+ binding"/>
    <property type="evidence" value="ECO:0007669"/>
    <property type="project" value="InterPro"/>
</dbReference>
<dbReference type="PANTHER" id="PTHR43078:SF6">
    <property type="entry name" value="UDP-GLUCURONIC ACID DECARBOXYLASE 1"/>
    <property type="match status" value="1"/>
</dbReference>
<keyword evidence="3" id="KW-0520">NAD</keyword>
<dbReference type="InterPro" id="IPR036291">
    <property type="entry name" value="NAD(P)-bd_dom_sf"/>
</dbReference>
<keyword evidence="4" id="KW-0456">Lyase</keyword>
<reference evidence="6 7" key="1">
    <citation type="journal article" date="2019" name="ISME J.">
        <title>Genome analyses of uncultured TG2/ZB3 bacteria in 'Margulisbacteria' specifically attached to ectosymbiotic spirochetes of protists in the termite gut.</title>
        <authorList>
            <person name="Utami Y.D."/>
            <person name="Kuwahara H."/>
            <person name="Igai K."/>
            <person name="Murakami T."/>
            <person name="Sugaya K."/>
            <person name="Morikawa T."/>
            <person name="Nagura Y."/>
            <person name="Yuki M."/>
            <person name="Deevong P."/>
            <person name="Inoue T."/>
            <person name="Kihara K."/>
            <person name="Lo N."/>
            <person name="Yamada A."/>
            <person name="Ohkuma M."/>
            <person name="Hongoh Y."/>
        </authorList>
    </citation>
    <scope>NUCLEOTIDE SEQUENCE [LARGE SCALE GENOMIC DNA]</scope>
    <source>
        <strain evidence="6">NkOx7-01</strain>
    </source>
</reference>
<gene>
    <name evidence="6" type="primary">arnA</name>
    <name evidence="6" type="ORF">NO1_0999</name>
</gene>
<evidence type="ECO:0000256" key="3">
    <source>
        <dbReference type="ARBA" id="ARBA00023027"/>
    </source>
</evidence>
<evidence type="ECO:0000313" key="7">
    <source>
        <dbReference type="Proteomes" id="UP000269352"/>
    </source>
</evidence>
<evidence type="ECO:0000256" key="4">
    <source>
        <dbReference type="ARBA" id="ARBA00023239"/>
    </source>
</evidence>
<dbReference type="GO" id="GO:0005737">
    <property type="term" value="C:cytoplasm"/>
    <property type="evidence" value="ECO:0007669"/>
    <property type="project" value="TreeGrafter"/>
</dbReference>
<evidence type="ECO:0000313" key="6">
    <source>
        <dbReference type="EMBL" id="GBR73664.1"/>
    </source>
</evidence>
<dbReference type="Gene3D" id="3.40.50.720">
    <property type="entry name" value="NAD(P)-binding Rossmann-like Domain"/>
    <property type="match status" value="1"/>
</dbReference>
<sequence>MQKIFITGGAGFIGSHLAEAYIRQGCTVTALDDLSTGREENVAPLAASGRFKLVKGSVLDQKIVDELMRDCDVSYHLAAAVGVYTIVEKPLNSLMTNLKGTEAVLAAADKYQKKILIASTSEVYGKSNKFPFGETDDTIMGATDKSRWSYAYAKAIDEFMALAYHQEKKLPVIVVRFFNTVGPRQTGRYGMVIPNFVRQALLNEDITIFGDGHQSRCFIYVGDVVDAVQRLVETPQALGQVINVGNNNLEISIEDLAKKIIELTGSKSKLAYIPYEKAYPLGFEDMERRVPDLFKIKKLIGFQPKVQLEEILQMIIKHKKTQLGDLYKY</sequence>
<dbReference type="Proteomes" id="UP000269352">
    <property type="component" value="Unassembled WGS sequence"/>
</dbReference>
<evidence type="ECO:0000256" key="2">
    <source>
        <dbReference type="ARBA" id="ARBA00022793"/>
    </source>
</evidence>
<dbReference type="PANTHER" id="PTHR43078">
    <property type="entry name" value="UDP-GLUCURONIC ACID DECARBOXYLASE-RELATED"/>
    <property type="match status" value="1"/>
</dbReference>
<dbReference type="SUPFAM" id="SSF51735">
    <property type="entry name" value="NAD(P)-binding Rossmann-fold domains"/>
    <property type="match status" value="1"/>
</dbReference>
<dbReference type="GO" id="GO:0033320">
    <property type="term" value="P:UDP-D-xylose biosynthetic process"/>
    <property type="evidence" value="ECO:0007669"/>
    <property type="project" value="UniProtKB-UniPathway"/>
</dbReference>
<evidence type="ECO:0000259" key="5">
    <source>
        <dbReference type="Pfam" id="PF01370"/>
    </source>
</evidence>
<dbReference type="GO" id="GO:0048040">
    <property type="term" value="F:UDP-glucuronate decarboxylase activity"/>
    <property type="evidence" value="ECO:0007669"/>
    <property type="project" value="TreeGrafter"/>
</dbReference>
<dbReference type="Pfam" id="PF01370">
    <property type="entry name" value="Epimerase"/>
    <property type="match status" value="1"/>
</dbReference>